<dbReference type="EMBL" id="PDVP01000026">
    <property type="protein sequence ID" value="PHP64704.1"/>
    <property type="molecule type" value="Genomic_DNA"/>
</dbReference>
<evidence type="ECO:0000259" key="8">
    <source>
        <dbReference type="PROSITE" id="PS51459"/>
    </source>
</evidence>
<dbReference type="PANTHER" id="PTHR39560">
    <property type="entry name" value="PROTEIN ADENYLYLTRANSFERASE FIC-RELATED"/>
    <property type="match status" value="1"/>
</dbReference>
<keyword evidence="2" id="KW-0548">Nucleotidyltransferase</keyword>
<evidence type="ECO:0000256" key="1">
    <source>
        <dbReference type="ARBA" id="ARBA00022679"/>
    </source>
</evidence>
<dbReference type="Pfam" id="PF02661">
    <property type="entry name" value="Fic"/>
    <property type="match status" value="1"/>
</dbReference>
<dbReference type="Gene3D" id="1.10.3290.10">
    <property type="entry name" value="Fido-like domain"/>
    <property type="match status" value="1"/>
</dbReference>
<gene>
    <name evidence="9" type="ORF">CSC94_23030</name>
</gene>
<sequence length="190" mass="21535">MYEAIRDPYCYPNSTVLRNRAELREAKALEDFELAFFTQRFEEGLPHGRLGVAHLRAIHRHLFQDVYEWAGQYRTVRIAKGGTMFCYPENIASQLDELLGSLKSKKFLAGLSDREFAKAAAHVLADLNAIHPFRDGNGRTQMAFMSLVAQRAGHEFDLAKIKPRPFLAAMIASFSGQEDDLETQLLALMQ</sequence>
<keyword evidence="1 9" id="KW-0808">Transferase</keyword>
<dbReference type="GO" id="GO:0005524">
    <property type="term" value="F:ATP binding"/>
    <property type="evidence" value="ECO:0007669"/>
    <property type="project" value="UniProtKB-KW"/>
</dbReference>
<dbReference type="GO" id="GO:0070733">
    <property type="term" value="F:AMPylase activity"/>
    <property type="evidence" value="ECO:0007669"/>
    <property type="project" value="UniProtKB-EC"/>
</dbReference>
<dbReference type="PROSITE" id="PS51459">
    <property type="entry name" value="FIDO"/>
    <property type="match status" value="1"/>
</dbReference>
<reference evidence="9 10" key="1">
    <citation type="submission" date="2017-10" db="EMBL/GenBank/DDBJ databases">
        <title>Sedimentibacterium mangrovi gen. nov., sp. nov., a novel member of family Phyllobacteriacea isolated from mangrove sediment.</title>
        <authorList>
            <person name="Liao H."/>
            <person name="Tian Y."/>
        </authorList>
    </citation>
    <scope>NUCLEOTIDE SEQUENCE [LARGE SCALE GENOMIC DNA]</scope>
    <source>
        <strain evidence="9 10">X9-2-2</strain>
    </source>
</reference>
<dbReference type="PANTHER" id="PTHR39560:SF1">
    <property type="entry name" value="PROTEIN ADENYLYLTRANSFERASE FIC-RELATED"/>
    <property type="match status" value="1"/>
</dbReference>
<evidence type="ECO:0000256" key="4">
    <source>
        <dbReference type="ARBA" id="ARBA00022840"/>
    </source>
</evidence>
<dbReference type="InterPro" id="IPR003812">
    <property type="entry name" value="Fido"/>
</dbReference>
<name>A0A2G1QGX6_9HYPH</name>
<dbReference type="AlphaFoldDB" id="A0A2G1QGX6"/>
<evidence type="ECO:0000256" key="7">
    <source>
        <dbReference type="ARBA" id="ARBA00048696"/>
    </source>
</evidence>
<proteinExistence type="predicted"/>
<comment type="catalytic activity">
    <reaction evidence="6">
        <text>L-threonyl-[protein] + ATP = 3-O-(5'-adenylyl)-L-threonyl-[protein] + diphosphate</text>
        <dbReference type="Rhea" id="RHEA:54292"/>
        <dbReference type="Rhea" id="RHEA-COMP:11060"/>
        <dbReference type="Rhea" id="RHEA-COMP:13847"/>
        <dbReference type="ChEBI" id="CHEBI:30013"/>
        <dbReference type="ChEBI" id="CHEBI:30616"/>
        <dbReference type="ChEBI" id="CHEBI:33019"/>
        <dbReference type="ChEBI" id="CHEBI:138113"/>
        <dbReference type="EC" id="2.7.7.108"/>
    </reaction>
</comment>
<comment type="caution">
    <text evidence="9">The sequence shown here is derived from an EMBL/GenBank/DDBJ whole genome shotgun (WGS) entry which is preliminary data.</text>
</comment>
<dbReference type="OrthoDB" id="9813719at2"/>
<dbReference type="Proteomes" id="UP000221168">
    <property type="component" value="Unassembled WGS sequence"/>
</dbReference>
<keyword evidence="10" id="KW-1185">Reference proteome</keyword>
<keyword evidence="3" id="KW-0547">Nucleotide-binding</keyword>
<evidence type="ECO:0000256" key="6">
    <source>
        <dbReference type="ARBA" id="ARBA00047939"/>
    </source>
</evidence>
<dbReference type="GO" id="GO:0051302">
    <property type="term" value="P:regulation of cell division"/>
    <property type="evidence" value="ECO:0007669"/>
    <property type="project" value="TreeGrafter"/>
</dbReference>
<comment type="catalytic activity">
    <reaction evidence="7">
        <text>L-tyrosyl-[protein] + ATP = O-(5'-adenylyl)-L-tyrosyl-[protein] + diphosphate</text>
        <dbReference type="Rhea" id="RHEA:54288"/>
        <dbReference type="Rhea" id="RHEA-COMP:10136"/>
        <dbReference type="Rhea" id="RHEA-COMP:13846"/>
        <dbReference type="ChEBI" id="CHEBI:30616"/>
        <dbReference type="ChEBI" id="CHEBI:33019"/>
        <dbReference type="ChEBI" id="CHEBI:46858"/>
        <dbReference type="ChEBI" id="CHEBI:83624"/>
        <dbReference type="EC" id="2.7.7.108"/>
    </reaction>
</comment>
<protein>
    <recommendedName>
        <fullName evidence="5">protein adenylyltransferase</fullName>
        <ecNumber evidence="5">2.7.7.108</ecNumber>
    </recommendedName>
</protein>
<dbReference type="SUPFAM" id="SSF140931">
    <property type="entry name" value="Fic-like"/>
    <property type="match status" value="1"/>
</dbReference>
<dbReference type="InterPro" id="IPR036597">
    <property type="entry name" value="Fido-like_dom_sf"/>
</dbReference>
<keyword evidence="4" id="KW-0067">ATP-binding</keyword>
<organism evidence="9 10">
    <name type="scientific">Zhengella mangrovi</name>
    <dbReference type="NCBI Taxonomy" id="1982044"/>
    <lineage>
        <taxon>Bacteria</taxon>
        <taxon>Pseudomonadati</taxon>
        <taxon>Pseudomonadota</taxon>
        <taxon>Alphaproteobacteria</taxon>
        <taxon>Hyphomicrobiales</taxon>
        <taxon>Notoacmeibacteraceae</taxon>
        <taxon>Zhengella</taxon>
    </lineage>
</organism>
<evidence type="ECO:0000256" key="2">
    <source>
        <dbReference type="ARBA" id="ARBA00022695"/>
    </source>
</evidence>
<dbReference type="RefSeq" id="WP_099308731.1">
    <property type="nucleotide sequence ID" value="NZ_PDVP01000026.1"/>
</dbReference>
<feature type="domain" description="Fido" evidence="8">
    <location>
        <begin position="50"/>
        <end position="190"/>
    </location>
</feature>
<dbReference type="EC" id="2.7.7.108" evidence="5"/>
<evidence type="ECO:0000313" key="9">
    <source>
        <dbReference type="EMBL" id="PHP64704.1"/>
    </source>
</evidence>
<evidence type="ECO:0000256" key="3">
    <source>
        <dbReference type="ARBA" id="ARBA00022741"/>
    </source>
</evidence>
<evidence type="ECO:0000313" key="10">
    <source>
        <dbReference type="Proteomes" id="UP000221168"/>
    </source>
</evidence>
<evidence type="ECO:0000256" key="5">
    <source>
        <dbReference type="ARBA" id="ARBA00034531"/>
    </source>
</evidence>
<accession>A0A2G1QGX6</accession>